<organism evidence="2 3">
    <name type="scientific">Dendrothele bispora (strain CBS 962.96)</name>
    <dbReference type="NCBI Taxonomy" id="1314807"/>
    <lineage>
        <taxon>Eukaryota</taxon>
        <taxon>Fungi</taxon>
        <taxon>Dikarya</taxon>
        <taxon>Basidiomycota</taxon>
        <taxon>Agaricomycotina</taxon>
        <taxon>Agaricomycetes</taxon>
        <taxon>Agaricomycetidae</taxon>
        <taxon>Agaricales</taxon>
        <taxon>Agaricales incertae sedis</taxon>
        <taxon>Dendrothele</taxon>
    </lineage>
</organism>
<keyword evidence="3" id="KW-1185">Reference proteome</keyword>
<feature type="region of interest" description="Disordered" evidence="1">
    <location>
        <begin position="1"/>
        <end position="68"/>
    </location>
</feature>
<reference evidence="2 3" key="1">
    <citation type="journal article" date="2019" name="Nat. Ecol. Evol.">
        <title>Megaphylogeny resolves global patterns of mushroom evolution.</title>
        <authorList>
            <person name="Varga T."/>
            <person name="Krizsan K."/>
            <person name="Foldi C."/>
            <person name="Dima B."/>
            <person name="Sanchez-Garcia M."/>
            <person name="Sanchez-Ramirez S."/>
            <person name="Szollosi G.J."/>
            <person name="Szarkandi J.G."/>
            <person name="Papp V."/>
            <person name="Albert L."/>
            <person name="Andreopoulos W."/>
            <person name="Angelini C."/>
            <person name="Antonin V."/>
            <person name="Barry K.W."/>
            <person name="Bougher N.L."/>
            <person name="Buchanan P."/>
            <person name="Buyck B."/>
            <person name="Bense V."/>
            <person name="Catcheside P."/>
            <person name="Chovatia M."/>
            <person name="Cooper J."/>
            <person name="Damon W."/>
            <person name="Desjardin D."/>
            <person name="Finy P."/>
            <person name="Geml J."/>
            <person name="Haridas S."/>
            <person name="Hughes K."/>
            <person name="Justo A."/>
            <person name="Karasinski D."/>
            <person name="Kautmanova I."/>
            <person name="Kiss B."/>
            <person name="Kocsube S."/>
            <person name="Kotiranta H."/>
            <person name="LaButti K.M."/>
            <person name="Lechner B.E."/>
            <person name="Liimatainen K."/>
            <person name="Lipzen A."/>
            <person name="Lukacs Z."/>
            <person name="Mihaltcheva S."/>
            <person name="Morgado L.N."/>
            <person name="Niskanen T."/>
            <person name="Noordeloos M.E."/>
            <person name="Ohm R.A."/>
            <person name="Ortiz-Santana B."/>
            <person name="Ovrebo C."/>
            <person name="Racz N."/>
            <person name="Riley R."/>
            <person name="Savchenko A."/>
            <person name="Shiryaev A."/>
            <person name="Soop K."/>
            <person name="Spirin V."/>
            <person name="Szebenyi C."/>
            <person name="Tomsovsky M."/>
            <person name="Tulloss R.E."/>
            <person name="Uehling J."/>
            <person name="Grigoriev I.V."/>
            <person name="Vagvolgyi C."/>
            <person name="Papp T."/>
            <person name="Martin F.M."/>
            <person name="Miettinen O."/>
            <person name="Hibbett D.S."/>
            <person name="Nagy L.G."/>
        </authorList>
    </citation>
    <scope>NUCLEOTIDE SEQUENCE [LARGE SCALE GENOMIC DNA]</scope>
    <source>
        <strain evidence="2 3">CBS 962.96</strain>
    </source>
</reference>
<gene>
    <name evidence="2" type="ORF">K435DRAFT_806569</name>
</gene>
<evidence type="ECO:0000256" key="1">
    <source>
        <dbReference type="SAM" id="MobiDB-lite"/>
    </source>
</evidence>
<name>A0A4S8L7V4_DENBC</name>
<evidence type="ECO:0000313" key="2">
    <source>
        <dbReference type="EMBL" id="THU84610.1"/>
    </source>
</evidence>
<proteinExistence type="predicted"/>
<protein>
    <submittedName>
        <fullName evidence="2">Uncharacterized protein</fullName>
    </submittedName>
</protein>
<dbReference type="EMBL" id="ML179590">
    <property type="protein sequence ID" value="THU84610.1"/>
    <property type="molecule type" value="Genomic_DNA"/>
</dbReference>
<feature type="compositionally biased region" description="Basic and acidic residues" evidence="1">
    <location>
        <begin position="42"/>
        <end position="52"/>
    </location>
</feature>
<dbReference type="Proteomes" id="UP000297245">
    <property type="component" value="Unassembled WGS sequence"/>
</dbReference>
<feature type="compositionally biased region" description="Acidic residues" evidence="1">
    <location>
        <begin position="101"/>
        <end position="126"/>
    </location>
</feature>
<accession>A0A4S8L7V4</accession>
<feature type="region of interest" description="Disordered" evidence="1">
    <location>
        <begin position="87"/>
        <end position="126"/>
    </location>
</feature>
<dbReference type="AlphaFoldDB" id="A0A4S8L7V4"/>
<evidence type="ECO:0000313" key="3">
    <source>
        <dbReference type="Proteomes" id="UP000297245"/>
    </source>
</evidence>
<sequence>MNLRRKTHTPLKLERKYQGGCPAQAHKRNNPVQDYCGGGNRGESRKRGKDIGTSRIPAEPDGVMGNDTSITITIPGVQIDMDSDVEVEVDGSKNSSLDGNLDVDESSSEEESSGEEENSDSDEESE</sequence>